<dbReference type="EMBL" id="JBHSFT010000010">
    <property type="protein sequence ID" value="MFC4662103.1"/>
    <property type="molecule type" value="Genomic_DNA"/>
</dbReference>
<protein>
    <submittedName>
        <fullName evidence="4">GNAT family N-acetyltransferase</fullName>
        <ecNumber evidence="4">2.3.-.-</ecNumber>
    </submittedName>
</protein>
<dbReference type="Pfam" id="PF00583">
    <property type="entry name" value="Acetyltransf_1"/>
    <property type="match status" value="1"/>
</dbReference>
<dbReference type="Gene3D" id="3.40.630.30">
    <property type="match status" value="1"/>
</dbReference>
<dbReference type="CDD" id="cd04301">
    <property type="entry name" value="NAT_SF"/>
    <property type="match status" value="1"/>
</dbReference>
<dbReference type="InterPro" id="IPR000182">
    <property type="entry name" value="GNAT_dom"/>
</dbReference>
<keyword evidence="2 4" id="KW-0012">Acyltransferase</keyword>
<evidence type="ECO:0000313" key="4">
    <source>
        <dbReference type="EMBL" id="MFC4662103.1"/>
    </source>
</evidence>
<dbReference type="PANTHER" id="PTHR43877">
    <property type="entry name" value="AMINOALKYLPHOSPHONATE N-ACETYLTRANSFERASE-RELATED-RELATED"/>
    <property type="match status" value="1"/>
</dbReference>
<evidence type="ECO:0000259" key="3">
    <source>
        <dbReference type="PROSITE" id="PS51186"/>
    </source>
</evidence>
<dbReference type="PROSITE" id="PS51186">
    <property type="entry name" value="GNAT"/>
    <property type="match status" value="1"/>
</dbReference>
<dbReference type="SUPFAM" id="SSF55729">
    <property type="entry name" value="Acyl-CoA N-acyltransferases (Nat)"/>
    <property type="match status" value="1"/>
</dbReference>
<sequence length="196" mass="21983">MVVLNLTIKLVLHKGDVIQGVNLLQIRKASKKDIKSIAKVYVDGWKTTYKGFVPGNYLESLTYRKAEQKWMSFLSSENNPFIYIAVNEDGKTIGFAAGKGLDSDKFDGELYALYLLQESRGLGTGKQLVSAIAKHFTEQGMNSMMVWVMEQNRSGLGFYERMGAKAYLRRKNEVGGMLVEDVAYGWEDVSALCREG</sequence>
<accession>A0ABV9JWM5</accession>
<dbReference type="InterPro" id="IPR016181">
    <property type="entry name" value="Acyl_CoA_acyltransferase"/>
</dbReference>
<dbReference type="InterPro" id="IPR050832">
    <property type="entry name" value="Bact_Acetyltransf"/>
</dbReference>
<feature type="domain" description="N-acetyltransferase" evidence="3">
    <location>
        <begin position="24"/>
        <end position="185"/>
    </location>
</feature>
<keyword evidence="1 4" id="KW-0808">Transferase</keyword>
<evidence type="ECO:0000313" key="5">
    <source>
        <dbReference type="Proteomes" id="UP001595988"/>
    </source>
</evidence>
<reference evidence="5" key="1">
    <citation type="journal article" date="2019" name="Int. J. Syst. Evol. Microbiol.">
        <title>The Global Catalogue of Microorganisms (GCM) 10K type strain sequencing project: providing services to taxonomists for standard genome sequencing and annotation.</title>
        <authorList>
            <consortium name="The Broad Institute Genomics Platform"/>
            <consortium name="The Broad Institute Genome Sequencing Center for Infectious Disease"/>
            <person name="Wu L."/>
            <person name="Ma J."/>
        </authorList>
    </citation>
    <scope>NUCLEOTIDE SEQUENCE [LARGE SCALE GENOMIC DNA]</scope>
    <source>
        <strain evidence="5">CCUG 37257</strain>
    </source>
</reference>
<dbReference type="RefSeq" id="WP_379542340.1">
    <property type="nucleotide sequence ID" value="NZ_JBHSFT010000010.1"/>
</dbReference>
<evidence type="ECO:0000256" key="2">
    <source>
        <dbReference type="ARBA" id="ARBA00023315"/>
    </source>
</evidence>
<evidence type="ECO:0000256" key="1">
    <source>
        <dbReference type="ARBA" id="ARBA00022679"/>
    </source>
</evidence>
<gene>
    <name evidence="4" type="ORF">ACFO3P_07825</name>
</gene>
<comment type="caution">
    <text evidence="4">The sequence shown here is derived from an EMBL/GenBank/DDBJ whole genome shotgun (WGS) entry which is preliminary data.</text>
</comment>
<keyword evidence="5" id="KW-1185">Reference proteome</keyword>
<dbReference type="GO" id="GO:0016746">
    <property type="term" value="F:acyltransferase activity"/>
    <property type="evidence" value="ECO:0007669"/>
    <property type="project" value="UniProtKB-KW"/>
</dbReference>
<dbReference type="EC" id="2.3.-.-" evidence="4"/>
<organism evidence="4 5">
    <name type="scientific">Oceanobacillus aidingensis</name>
    <dbReference type="NCBI Taxonomy" id="645964"/>
    <lineage>
        <taxon>Bacteria</taxon>
        <taxon>Bacillati</taxon>
        <taxon>Bacillota</taxon>
        <taxon>Bacilli</taxon>
        <taxon>Bacillales</taxon>
        <taxon>Bacillaceae</taxon>
        <taxon>Oceanobacillus</taxon>
    </lineage>
</organism>
<dbReference type="Proteomes" id="UP001595988">
    <property type="component" value="Unassembled WGS sequence"/>
</dbReference>
<proteinExistence type="predicted"/>
<name>A0ABV9JWM5_9BACI</name>